<organism evidence="2 3">
    <name type="scientific">Marinobacterium zhoushanense</name>
    <dbReference type="NCBI Taxonomy" id="1679163"/>
    <lineage>
        <taxon>Bacteria</taxon>
        <taxon>Pseudomonadati</taxon>
        <taxon>Pseudomonadota</taxon>
        <taxon>Gammaproteobacteria</taxon>
        <taxon>Oceanospirillales</taxon>
        <taxon>Oceanospirillaceae</taxon>
        <taxon>Marinobacterium</taxon>
    </lineage>
</organism>
<dbReference type="EMBL" id="BMIJ01000001">
    <property type="protein sequence ID" value="GGB79119.1"/>
    <property type="molecule type" value="Genomic_DNA"/>
</dbReference>
<accession>A0ABQ1JZN7</accession>
<dbReference type="RefSeq" id="WP_188745149.1">
    <property type="nucleotide sequence ID" value="NZ_BMIJ01000001.1"/>
</dbReference>
<evidence type="ECO:0000256" key="1">
    <source>
        <dbReference type="SAM" id="SignalP"/>
    </source>
</evidence>
<proteinExistence type="predicted"/>
<reference evidence="3" key="1">
    <citation type="journal article" date="2019" name="Int. J. Syst. Evol. Microbiol.">
        <title>The Global Catalogue of Microorganisms (GCM) 10K type strain sequencing project: providing services to taxonomists for standard genome sequencing and annotation.</title>
        <authorList>
            <consortium name="The Broad Institute Genomics Platform"/>
            <consortium name="The Broad Institute Genome Sequencing Center for Infectious Disease"/>
            <person name="Wu L."/>
            <person name="Ma J."/>
        </authorList>
    </citation>
    <scope>NUCLEOTIDE SEQUENCE [LARGE SCALE GENOMIC DNA]</scope>
    <source>
        <strain evidence="3">CGMCC 1.15341</strain>
    </source>
</reference>
<gene>
    <name evidence="2" type="ORF">GCM10011352_00950</name>
</gene>
<dbReference type="PROSITE" id="PS51257">
    <property type="entry name" value="PROKAR_LIPOPROTEIN"/>
    <property type="match status" value="1"/>
</dbReference>
<comment type="caution">
    <text evidence="2">The sequence shown here is derived from an EMBL/GenBank/DDBJ whole genome shotgun (WGS) entry which is preliminary data.</text>
</comment>
<evidence type="ECO:0000313" key="3">
    <source>
        <dbReference type="Proteomes" id="UP000629025"/>
    </source>
</evidence>
<protein>
    <submittedName>
        <fullName evidence="2">Uncharacterized protein</fullName>
    </submittedName>
</protein>
<name>A0ABQ1JZN7_9GAMM</name>
<evidence type="ECO:0000313" key="2">
    <source>
        <dbReference type="EMBL" id="GGB79119.1"/>
    </source>
</evidence>
<feature type="chain" id="PRO_5045865563" evidence="1">
    <location>
        <begin position="30"/>
        <end position="223"/>
    </location>
</feature>
<keyword evidence="3" id="KW-1185">Reference proteome</keyword>
<dbReference type="Proteomes" id="UP000629025">
    <property type="component" value="Unassembled WGS sequence"/>
</dbReference>
<sequence>MLESRTSLYTATLAGLMLACGIAATSVSAADNWYDLSVQNGTSLENSLTALNEELQLRYDEDDRLAALADPRPHDFATTAIASSEFPEFEVFASVDEEFGTPINDGESLNANLDLLNYTLATLGDDLFLQIVAEATGERYTFDQVAETMDSYNAVDQYQFALLGGDIGFGQPVQDDVSLNNNVAGLNQYLADAELRDQLLAGAVPAVTGASMDSYLAAAHWNY</sequence>
<keyword evidence="1" id="KW-0732">Signal</keyword>
<feature type="signal peptide" evidence="1">
    <location>
        <begin position="1"/>
        <end position="29"/>
    </location>
</feature>